<sequence length="283" mass="31829">MSLLETSAIQTHCRPAIRMPFPCSLRRAFDPFIPPIVIFLGSAFGIYTFVHLLLIERKPSFAFNRQRWSDENSARLLRVLGPILIKESLLVVPHLAKQADGIVIDVGPGTGQNLRHFDRQRVTKLFLIEPNEILHAELRVNLKNAGLSEISTILPCGVQDTSALESYGLSRCTVDTIITVNVLCCVPAEKSTYESLYALLKPGGQWLVYEHVIAEPQYRTSRLFQNVYATLWPFFLGGCNINRDTSEALKRAGSWEKVDLGRKEGEVGWEMLGHVVGKLIKRK</sequence>
<name>W9HHP0_FUSOX</name>
<dbReference type="HOGENOM" id="CLU_037990_6_1_1"/>
<dbReference type="PANTHER" id="PTHR45036:SF1">
    <property type="entry name" value="METHYLTRANSFERASE LIKE 7A"/>
    <property type="match status" value="1"/>
</dbReference>
<dbReference type="SUPFAM" id="SSF53335">
    <property type="entry name" value="S-adenosyl-L-methionine-dependent methyltransferases"/>
    <property type="match status" value="1"/>
</dbReference>
<evidence type="ECO:0000313" key="3">
    <source>
        <dbReference type="Proteomes" id="UP000030753"/>
    </source>
</evidence>
<dbReference type="EMBL" id="JH717856">
    <property type="protein sequence ID" value="EWY79716.1"/>
    <property type="molecule type" value="Genomic_DNA"/>
</dbReference>
<dbReference type="PANTHER" id="PTHR45036">
    <property type="entry name" value="METHYLTRANSFERASE LIKE 7B"/>
    <property type="match status" value="1"/>
</dbReference>
<organism evidence="2 3">
    <name type="scientific">Fusarium oxysporum NRRL 32931</name>
    <dbReference type="NCBI Taxonomy" id="660029"/>
    <lineage>
        <taxon>Eukaryota</taxon>
        <taxon>Fungi</taxon>
        <taxon>Dikarya</taxon>
        <taxon>Ascomycota</taxon>
        <taxon>Pezizomycotina</taxon>
        <taxon>Sordariomycetes</taxon>
        <taxon>Hypocreomycetidae</taxon>
        <taxon>Hypocreales</taxon>
        <taxon>Nectriaceae</taxon>
        <taxon>Fusarium</taxon>
        <taxon>Fusarium oxysporum species complex</taxon>
    </lineage>
</organism>
<reference evidence="2" key="2">
    <citation type="submission" date="2012-06" db="EMBL/GenBank/DDBJ databases">
        <title>Annotation of the Genome Sequence of Fusarium oxysporum NRRL32931.</title>
        <authorList>
            <consortium name="The Broad Institute Genomics Platform"/>
            <person name="Ma L.-J."/>
            <person name="Corby-Kistler H."/>
            <person name="Broz K."/>
            <person name="Gale L.R."/>
            <person name="Jonkers W."/>
            <person name="O'Donnell K."/>
            <person name="Ploetz R."/>
            <person name="Steinberg C."/>
            <person name="Schwartz D.C."/>
            <person name="VanEtten H."/>
            <person name="Zhou S."/>
            <person name="Young S.K."/>
            <person name="Zeng Q."/>
            <person name="Gargeya S."/>
            <person name="Fitzgerald M."/>
            <person name="Abouelleil A."/>
            <person name="Alvarado L."/>
            <person name="Chapman S.B."/>
            <person name="Gainer-Dewar J."/>
            <person name="Goldberg J."/>
            <person name="Griggs A."/>
            <person name="Gujja S."/>
            <person name="Hansen M."/>
            <person name="Howarth C."/>
            <person name="Imamovic A."/>
            <person name="Ireland A."/>
            <person name="Larimer J."/>
            <person name="McCowan C."/>
            <person name="Murphy C."/>
            <person name="Pearson M."/>
            <person name="Poon T.W."/>
            <person name="Priest M."/>
            <person name="Roberts A."/>
            <person name="Saif S."/>
            <person name="Shea T."/>
            <person name="Sykes S."/>
            <person name="Wortman J."/>
            <person name="Nusbaum C."/>
            <person name="Birren B."/>
        </authorList>
    </citation>
    <scope>NUCLEOTIDE SEQUENCE</scope>
    <source>
        <strain evidence="2">NRRL 32931</strain>
    </source>
</reference>
<dbReference type="Proteomes" id="UP000030753">
    <property type="component" value="Unassembled WGS sequence"/>
</dbReference>
<feature type="transmembrane region" description="Helical" evidence="1">
    <location>
        <begin position="32"/>
        <end position="55"/>
    </location>
</feature>
<gene>
    <name evidence="2" type="ORF">FOYG_17112</name>
</gene>
<keyword evidence="1" id="KW-1133">Transmembrane helix</keyword>
<dbReference type="Pfam" id="PF13489">
    <property type="entry name" value="Methyltransf_23"/>
    <property type="match status" value="1"/>
</dbReference>
<keyword evidence="1" id="KW-0812">Transmembrane</keyword>
<dbReference type="EMBL" id="JH717856">
    <property type="protein sequence ID" value="EWY79717.1"/>
    <property type="molecule type" value="Genomic_DNA"/>
</dbReference>
<evidence type="ECO:0000313" key="2">
    <source>
        <dbReference type="EMBL" id="EWY79716.1"/>
    </source>
</evidence>
<dbReference type="InterPro" id="IPR029063">
    <property type="entry name" value="SAM-dependent_MTases_sf"/>
</dbReference>
<evidence type="ECO:0008006" key="4">
    <source>
        <dbReference type="Google" id="ProtNLM"/>
    </source>
</evidence>
<keyword evidence="1" id="KW-0472">Membrane</keyword>
<evidence type="ECO:0000256" key="1">
    <source>
        <dbReference type="SAM" id="Phobius"/>
    </source>
</evidence>
<accession>W9HHP0</accession>
<dbReference type="AlphaFoldDB" id="W9HHP0"/>
<dbReference type="Gene3D" id="3.40.50.150">
    <property type="entry name" value="Vaccinia Virus protein VP39"/>
    <property type="match status" value="1"/>
</dbReference>
<reference evidence="2 3" key="1">
    <citation type="submission" date="2011-06" db="EMBL/GenBank/DDBJ databases">
        <title>The Genome Sequence of Fusarium oxysporum FOSC 3-a.</title>
        <authorList>
            <consortium name="The Broad Institute Genome Sequencing Platform"/>
            <person name="Ma L.-J."/>
            <person name="Gale L.R."/>
            <person name="Schwartz D.C."/>
            <person name="Zhou S."/>
            <person name="Corby-Kistler H."/>
            <person name="Young S.K."/>
            <person name="Zeng Q."/>
            <person name="Gargeya S."/>
            <person name="Fitzgerald M."/>
            <person name="Haas B."/>
            <person name="Abouelleil A."/>
            <person name="Alvarado L."/>
            <person name="Arachchi H.M."/>
            <person name="Berlin A."/>
            <person name="Brown A."/>
            <person name="Chapman S.B."/>
            <person name="Chen Z."/>
            <person name="Dunbar C."/>
            <person name="Freedman E."/>
            <person name="Gearin G."/>
            <person name="Gellesch M."/>
            <person name="Goldberg J."/>
            <person name="Griggs A."/>
            <person name="Gujja S."/>
            <person name="Heiman D."/>
            <person name="Howarth C."/>
            <person name="Larson L."/>
            <person name="Lui A."/>
            <person name="MacDonald P.J.P."/>
            <person name="Mehta T."/>
            <person name="Montmayeur A."/>
            <person name="Murphy C."/>
            <person name="Neiman D."/>
            <person name="Pearson M."/>
            <person name="Priest M."/>
            <person name="Roberts A."/>
            <person name="Saif S."/>
            <person name="Shea T."/>
            <person name="Shenoy N."/>
            <person name="Sisk P."/>
            <person name="Stolte C."/>
            <person name="Sykes S."/>
            <person name="Wortman J."/>
            <person name="Nusbaum C."/>
            <person name="Birren B."/>
        </authorList>
    </citation>
    <scope>NUCLEOTIDE SEQUENCE [LARGE SCALE GENOMIC DNA]</scope>
    <source>
        <strain evidence="3">FOSC 3-a</strain>
        <strain evidence="2">NRRL 32931</strain>
    </source>
</reference>
<dbReference type="EMBL" id="JH717856">
    <property type="protein sequence ID" value="EWY79715.1"/>
    <property type="molecule type" value="Genomic_DNA"/>
</dbReference>
<dbReference type="CDD" id="cd02440">
    <property type="entry name" value="AdoMet_MTases"/>
    <property type="match status" value="1"/>
</dbReference>
<dbReference type="OrthoDB" id="540004at2759"/>
<proteinExistence type="predicted"/>
<protein>
    <recommendedName>
        <fullName evidence="4">Methyltransferase type 11 domain-containing protein</fullName>
    </recommendedName>
</protein>
<dbReference type="InterPro" id="IPR052356">
    <property type="entry name" value="Thiol_S-MT"/>
</dbReference>